<dbReference type="Proteomes" id="UP000323521">
    <property type="component" value="Chromosome"/>
</dbReference>
<keyword evidence="3" id="KW-1185">Reference proteome</keyword>
<dbReference type="AlphaFoldDB" id="A0A3G1KP76"/>
<keyword evidence="2" id="KW-0648">Protein biosynthesis</keyword>
<feature type="coiled-coil region" evidence="1">
    <location>
        <begin position="5"/>
        <end position="64"/>
    </location>
</feature>
<evidence type="ECO:0000313" key="2">
    <source>
        <dbReference type="EMBL" id="ATW24236.1"/>
    </source>
</evidence>
<dbReference type="OrthoDB" id="1683221at2"/>
<dbReference type="GO" id="GO:0003743">
    <property type="term" value="F:translation initiation factor activity"/>
    <property type="evidence" value="ECO:0007669"/>
    <property type="project" value="UniProtKB-KW"/>
</dbReference>
<dbReference type="KEGG" id="fwa:DCMF_05045"/>
<evidence type="ECO:0000256" key="1">
    <source>
        <dbReference type="SAM" id="Coils"/>
    </source>
</evidence>
<name>A0A3G1KP76_FORW1</name>
<evidence type="ECO:0000313" key="3">
    <source>
        <dbReference type="Proteomes" id="UP000323521"/>
    </source>
</evidence>
<keyword evidence="2" id="KW-0396">Initiation factor</keyword>
<accession>A0A3G1KP76</accession>
<dbReference type="RefSeq" id="WP_148133417.1">
    <property type="nucleotide sequence ID" value="NZ_CP017634.1"/>
</dbReference>
<protein>
    <submittedName>
        <fullName evidence="2">Translation initiation factor 2</fullName>
    </submittedName>
</protein>
<reference evidence="2 3" key="1">
    <citation type="submission" date="2016-10" db="EMBL/GenBank/DDBJ databases">
        <title>Complete Genome Sequence of Peptococcaceae strain DCMF.</title>
        <authorList>
            <person name="Edwards R.J."/>
            <person name="Holland S.I."/>
            <person name="Deshpande N.P."/>
            <person name="Wong Y.K."/>
            <person name="Ertan H."/>
            <person name="Manefield M."/>
            <person name="Russell T.L."/>
            <person name="Lee M.J."/>
        </authorList>
    </citation>
    <scope>NUCLEOTIDE SEQUENCE [LARGE SCALE GENOMIC DNA]</scope>
    <source>
        <strain evidence="2 3">DCMF</strain>
    </source>
</reference>
<sequence>MTTDYQVMKNRIEELEERIEHLRVSRRVLMNLVEKLEKDKNAILSKLEKENRKLQRNNAMYAQSLLSKNRRIMELEAEMQNKLS</sequence>
<keyword evidence="1" id="KW-0175">Coiled coil</keyword>
<dbReference type="EMBL" id="CP017634">
    <property type="protein sequence ID" value="ATW24236.1"/>
    <property type="molecule type" value="Genomic_DNA"/>
</dbReference>
<organism evidence="2 3">
    <name type="scientific">Formimonas warabiya</name>
    <dbReference type="NCBI Taxonomy" id="1761012"/>
    <lineage>
        <taxon>Bacteria</taxon>
        <taxon>Bacillati</taxon>
        <taxon>Bacillota</taxon>
        <taxon>Clostridia</taxon>
        <taxon>Eubacteriales</taxon>
        <taxon>Peptococcaceae</taxon>
        <taxon>Candidatus Formimonas</taxon>
    </lineage>
</organism>
<proteinExistence type="predicted"/>
<gene>
    <name evidence="2" type="ORF">DCMF_05045</name>
</gene>